<proteinExistence type="predicted"/>
<dbReference type="OrthoDB" id="44919at2759"/>
<feature type="compositionally biased region" description="Gly residues" evidence="1">
    <location>
        <begin position="538"/>
        <end position="548"/>
    </location>
</feature>
<feature type="region of interest" description="Disordered" evidence="1">
    <location>
        <begin position="518"/>
        <end position="558"/>
    </location>
</feature>
<organism evidence="2 3">
    <name type="scientific">Fragilariopsis cylindrus CCMP1102</name>
    <dbReference type="NCBI Taxonomy" id="635003"/>
    <lineage>
        <taxon>Eukaryota</taxon>
        <taxon>Sar</taxon>
        <taxon>Stramenopiles</taxon>
        <taxon>Ochrophyta</taxon>
        <taxon>Bacillariophyta</taxon>
        <taxon>Bacillariophyceae</taxon>
        <taxon>Bacillariophycidae</taxon>
        <taxon>Bacillariales</taxon>
        <taxon>Bacillariaceae</taxon>
        <taxon>Fragilariopsis</taxon>
    </lineage>
</organism>
<feature type="compositionally biased region" description="Gly residues" evidence="1">
    <location>
        <begin position="521"/>
        <end position="530"/>
    </location>
</feature>
<dbReference type="AlphaFoldDB" id="A0A1E7FJ54"/>
<gene>
    <name evidence="2" type="ORF">FRACYDRAFT_238239</name>
</gene>
<name>A0A1E7FJ54_9STRA</name>
<keyword evidence="3" id="KW-1185">Reference proteome</keyword>
<dbReference type="EMBL" id="KV784357">
    <property type="protein sequence ID" value="OEU17813.1"/>
    <property type="molecule type" value="Genomic_DNA"/>
</dbReference>
<sequence length="558" mass="62382">MISSSSSFSVSVFSTRTVLCALAALLVSFSNVVTVVNAGALLGQRRAEKDNILGRSIRIVNESGRKCDMYWVNTFVSPEQFVPQFIEDGVSIGLSYGSDKSLSSYIGHVFEIRELPSKRGTKKCLFETCRRVRIQVSDREDQKVTLERDFTVTIQDDISISYTKADDMYKRCQNKIKNNDDNDDGDLSPLELIEEITNCMEKEINSNILKQEEERNFHLTVHRDMATELVPFTCGDVNQTDSHEILNQTWYYKEDSRNYKIKKLHELPTSTIFTIDNFVTKDYCDALQMYRTTTNDNDDTEKGNSRHVPLSAAFEGTKQSNLLNGLLNKIYELMLDQMDTWDDLDAEDVLFNYMKDDIGYDTPTHLCVGTEEVTNAFHALEIGQPKTCQIPGGDPVVVPTKRILMEDDAHKNKRRNMNVVRNNDDNFEIDVKRKQQLADIFLFCTEPEKKILGGIHFPFARIHITPKIGKLVVAVNRKTYSNNKVQEQGQGQEQEQVDGYVNEYHLCPNHEVYVHTISGNSSGGGGGGESSEGAAAAAGGGGGGGGGVAEAPRGDGEL</sequence>
<protein>
    <submittedName>
        <fullName evidence="2">Uncharacterized protein</fullName>
    </submittedName>
</protein>
<evidence type="ECO:0000313" key="2">
    <source>
        <dbReference type="EMBL" id="OEU17813.1"/>
    </source>
</evidence>
<accession>A0A1E7FJ54</accession>
<evidence type="ECO:0000256" key="1">
    <source>
        <dbReference type="SAM" id="MobiDB-lite"/>
    </source>
</evidence>
<dbReference type="PROSITE" id="PS00018">
    <property type="entry name" value="EF_HAND_1"/>
    <property type="match status" value="1"/>
</dbReference>
<dbReference type="Proteomes" id="UP000095751">
    <property type="component" value="Unassembled WGS sequence"/>
</dbReference>
<reference evidence="2 3" key="1">
    <citation type="submission" date="2016-09" db="EMBL/GenBank/DDBJ databases">
        <title>Extensive genetic diversity and differential bi-allelic expression allows diatom success in the polar Southern Ocean.</title>
        <authorList>
            <consortium name="DOE Joint Genome Institute"/>
            <person name="Mock T."/>
            <person name="Otillar R.P."/>
            <person name="Strauss J."/>
            <person name="Dupont C."/>
            <person name="Frickenhaus S."/>
            <person name="Maumus F."/>
            <person name="Mcmullan M."/>
            <person name="Sanges R."/>
            <person name="Schmutz J."/>
            <person name="Toseland A."/>
            <person name="Valas R."/>
            <person name="Veluchamy A."/>
            <person name="Ward B.J."/>
            <person name="Allen A."/>
            <person name="Barry K."/>
            <person name="Falciatore A."/>
            <person name="Ferrante M."/>
            <person name="Fortunato A.E."/>
            <person name="Gloeckner G."/>
            <person name="Gruber A."/>
            <person name="Hipkin R."/>
            <person name="Janech M."/>
            <person name="Kroth P."/>
            <person name="Leese F."/>
            <person name="Lindquist E."/>
            <person name="Lyon B.R."/>
            <person name="Martin J."/>
            <person name="Mayer C."/>
            <person name="Parker M."/>
            <person name="Quesneville H."/>
            <person name="Raymond J."/>
            <person name="Uhlig C."/>
            <person name="Valentin K.U."/>
            <person name="Worden A.Z."/>
            <person name="Armbrust E.V."/>
            <person name="Bowler C."/>
            <person name="Green B."/>
            <person name="Moulton V."/>
            <person name="Van Oosterhout C."/>
            <person name="Grigoriev I."/>
        </authorList>
    </citation>
    <scope>NUCLEOTIDE SEQUENCE [LARGE SCALE GENOMIC DNA]</scope>
    <source>
        <strain evidence="2 3">CCMP1102</strain>
    </source>
</reference>
<evidence type="ECO:0000313" key="3">
    <source>
        <dbReference type="Proteomes" id="UP000095751"/>
    </source>
</evidence>
<dbReference type="InParanoid" id="A0A1E7FJ54"/>
<dbReference type="KEGG" id="fcy:FRACYDRAFT_238239"/>
<dbReference type="InterPro" id="IPR018247">
    <property type="entry name" value="EF_Hand_1_Ca_BS"/>
</dbReference>